<comment type="caution">
    <text evidence="1">The sequence shown here is derived from an EMBL/GenBank/DDBJ whole genome shotgun (WGS) entry which is preliminary data.</text>
</comment>
<dbReference type="EMBL" id="PGOL01002115">
    <property type="protein sequence ID" value="PKI50409.1"/>
    <property type="molecule type" value="Genomic_DNA"/>
</dbReference>
<proteinExistence type="predicted"/>
<dbReference type="AlphaFoldDB" id="A0A2I0J2E2"/>
<evidence type="ECO:0000313" key="1">
    <source>
        <dbReference type="EMBL" id="PKI50409.1"/>
    </source>
</evidence>
<protein>
    <submittedName>
        <fullName evidence="1">Uncharacterized protein</fullName>
    </submittedName>
</protein>
<dbReference type="Proteomes" id="UP000233551">
    <property type="component" value="Unassembled WGS sequence"/>
</dbReference>
<reference evidence="1 2" key="1">
    <citation type="submission" date="2017-11" db="EMBL/GenBank/DDBJ databases">
        <title>De-novo sequencing of pomegranate (Punica granatum L.) genome.</title>
        <authorList>
            <person name="Akparov Z."/>
            <person name="Amiraslanov A."/>
            <person name="Hajiyeva S."/>
            <person name="Abbasov M."/>
            <person name="Kaur K."/>
            <person name="Hamwieh A."/>
            <person name="Solovyev V."/>
            <person name="Salamov A."/>
            <person name="Braich B."/>
            <person name="Kosarev P."/>
            <person name="Mahmoud A."/>
            <person name="Hajiyev E."/>
            <person name="Babayeva S."/>
            <person name="Izzatullayeva V."/>
            <person name="Mammadov A."/>
            <person name="Mammadov A."/>
            <person name="Sharifova S."/>
            <person name="Ojaghi J."/>
            <person name="Eynullazada K."/>
            <person name="Bayramov B."/>
            <person name="Abdulazimova A."/>
            <person name="Shahmuradov I."/>
        </authorList>
    </citation>
    <scope>NUCLEOTIDE SEQUENCE [LARGE SCALE GENOMIC DNA]</scope>
    <source>
        <strain evidence="2">cv. AG2017</strain>
        <tissue evidence="1">Leaf</tissue>
    </source>
</reference>
<organism evidence="1 2">
    <name type="scientific">Punica granatum</name>
    <name type="common">Pomegranate</name>
    <dbReference type="NCBI Taxonomy" id="22663"/>
    <lineage>
        <taxon>Eukaryota</taxon>
        <taxon>Viridiplantae</taxon>
        <taxon>Streptophyta</taxon>
        <taxon>Embryophyta</taxon>
        <taxon>Tracheophyta</taxon>
        <taxon>Spermatophyta</taxon>
        <taxon>Magnoliopsida</taxon>
        <taxon>eudicotyledons</taxon>
        <taxon>Gunneridae</taxon>
        <taxon>Pentapetalae</taxon>
        <taxon>rosids</taxon>
        <taxon>malvids</taxon>
        <taxon>Myrtales</taxon>
        <taxon>Lythraceae</taxon>
        <taxon>Punica</taxon>
    </lineage>
</organism>
<sequence length="167" mass="17886">MASVSLSLPPSLSFSMCLSSCPSPLLPLSSSLTQNPQFCLTPLVGISIGALEFAVKIRSFWCSLLDPSSVLVPPLLLPSSSPQSLFGSSQRSRSVICGESGRISSRAYQRRGRTEIRPDMVNGPANFAGFGPNCGIVWVGLIPRFTDPNCDSISIQLFLIHPLESES</sequence>
<keyword evidence="2" id="KW-1185">Reference proteome</keyword>
<evidence type="ECO:0000313" key="2">
    <source>
        <dbReference type="Proteomes" id="UP000233551"/>
    </source>
</evidence>
<name>A0A2I0J2E2_PUNGR</name>
<accession>A0A2I0J2E2</accession>
<gene>
    <name evidence="1" type="ORF">CRG98_029159</name>
</gene>